<reference evidence="4 5" key="1">
    <citation type="journal article" date="2019" name="Emerg. Microbes Infect.">
        <title>Comprehensive subspecies identification of 175 nontuberculous mycobacteria species based on 7547 genomic profiles.</title>
        <authorList>
            <person name="Matsumoto Y."/>
            <person name="Kinjo T."/>
            <person name="Motooka D."/>
            <person name="Nabeya D."/>
            <person name="Jung N."/>
            <person name="Uechi K."/>
            <person name="Horii T."/>
            <person name="Iida T."/>
            <person name="Fujita J."/>
            <person name="Nakamura S."/>
        </authorList>
    </citation>
    <scope>NUCLEOTIDE SEQUENCE [LARGE SCALE GENOMIC DNA]</scope>
    <source>
        <strain evidence="4 5">JCM 12404</strain>
    </source>
</reference>
<dbReference type="Pfam" id="PF05305">
    <property type="entry name" value="DUF732"/>
    <property type="match status" value="1"/>
</dbReference>
<protein>
    <recommendedName>
        <fullName evidence="3">DUF732 domain-containing protein</fullName>
    </recommendedName>
</protein>
<sequence length="255" mass="28307">MRDRETIDSELRRLAMERRLIREHGGELSSRQLDDLLDERLGHRPEPRAVTAVQTRPRVLVADRRRTYRRPGALRRFALRTAIPLSIAAIATVLVVTVAFHYRHRVAQPAETPQSDVQPHMAAAQPPAPPVNHPAPQDIADKALIDVLQHEGVPAPSHDYVTTQAHAVCDFLAREPDLVEAAHFVQRSTIWDADQSAEFASAAVVTYCPQFATAGSDKMQQTLQTSQSTLQKIEGDLHGINNDLQGIRDGLHGDN</sequence>
<dbReference type="Proteomes" id="UP000465866">
    <property type="component" value="Chromosome"/>
</dbReference>
<feature type="domain" description="DUF732" evidence="3">
    <location>
        <begin position="140"/>
        <end position="210"/>
    </location>
</feature>
<dbReference type="KEGG" id="mcoo:MCOO_29230"/>
<dbReference type="EMBL" id="AP022569">
    <property type="protein sequence ID" value="BBX46908.1"/>
    <property type="molecule type" value="Genomic_DNA"/>
</dbReference>
<feature type="region of interest" description="Disordered" evidence="1">
    <location>
        <begin position="110"/>
        <end position="131"/>
    </location>
</feature>
<evidence type="ECO:0000256" key="2">
    <source>
        <dbReference type="SAM" id="Phobius"/>
    </source>
</evidence>
<name>A0A7I7KZI1_9MYCO</name>
<dbReference type="InterPro" id="IPR007969">
    <property type="entry name" value="DUF732"/>
</dbReference>
<feature type="transmembrane region" description="Helical" evidence="2">
    <location>
        <begin position="77"/>
        <end position="102"/>
    </location>
</feature>
<evidence type="ECO:0000259" key="3">
    <source>
        <dbReference type="Pfam" id="PF05305"/>
    </source>
</evidence>
<keyword evidence="2" id="KW-1133">Transmembrane helix</keyword>
<gene>
    <name evidence="4" type="ORF">MCOO_29230</name>
</gene>
<organism evidence="4 5">
    <name type="scientific">Mycobacterium cookii</name>
    <dbReference type="NCBI Taxonomy" id="1775"/>
    <lineage>
        <taxon>Bacteria</taxon>
        <taxon>Bacillati</taxon>
        <taxon>Actinomycetota</taxon>
        <taxon>Actinomycetes</taxon>
        <taxon>Mycobacteriales</taxon>
        <taxon>Mycobacteriaceae</taxon>
        <taxon>Mycobacterium</taxon>
    </lineage>
</organism>
<evidence type="ECO:0000313" key="5">
    <source>
        <dbReference type="Proteomes" id="UP000465866"/>
    </source>
</evidence>
<keyword evidence="5" id="KW-1185">Reference proteome</keyword>
<evidence type="ECO:0000256" key="1">
    <source>
        <dbReference type="SAM" id="MobiDB-lite"/>
    </source>
</evidence>
<accession>A0A7I7KZI1</accession>
<evidence type="ECO:0000313" key="4">
    <source>
        <dbReference type="EMBL" id="BBX46908.1"/>
    </source>
</evidence>
<proteinExistence type="predicted"/>
<dbReference type="AlphaFoldDB" id="A0A7I7KZI1"/>
<keyword evidence="2" id="KW-0472">Membrane</keyword>
<keyword evidence="2" id="KW-0812">Transmembrane</keyword>
<dbReference type="RefSeq" id="WP_163776993.1">
    <property type="nucleotide sequence ID" value="NZ_AP022569.1"/>
</dbReference>